<name>A0A0D9SBX3_CHLSB</name>
<dbReference type="EMBL" id="AQIB01152244">
    <property type="status" value="NOT_ANNOTATED_CDS"/>
    <property type="molecule type" value="Genomic_DNA"/>
</dbReference>
<reference evidence="1 2" key="1">
    <citation type="submission" date="2014-03" db="EMBL/GenBank/DDBJ databases">
        <authorList>
            <person name="Warren W."/>
            <person name="Wilson R.K."/>
        </authorList>
    </citation>
    <scope>NUCLEOTIDE SEQUENCE</scope>
</reference>
<proteinExistence type="predicted"/>
<dbReference type="AlphaFoldDB" id="A0A0D9SBX3"/>
<protein>
    <submittedName>
        <fullName evidence="1">Uncharacterized protein</fullName>
    </submittedName>
</protein>
<organism evidence="1 2">
    <name type="scientific">Chlorocebus sabaeus</name>
    <name type="common">Green monkey</name>
    <name type="synonym">Simia sabaea</name>
    <dbReference type="NCBI Taxonomy" id="60711"/>
    <lineage>
        <taxon>Eukaryota</taxon>
        <taxon>Metazoa</taxon>
        <taxon>Chordata</taxon>
        <taxon>Craniata</taxon>
        <taxon>Vertebrata</taxon>
        <taxon>Euteleostomi</taxon>
        <taxon>Mammalia</taxon>
        <taxon>Eutheria</taxon>
        <taxon>Euarchontoglires</taxon>
        <taxon>Primates</taxon>
        <taxon>Haplorrhini</taxon>
        <taxon>Catarrhini</taxon>
        <taxon>Cercopithecidae</taxon>
        <taxon>Cercopithecinae</taxon>
        <taxon>Chlorocebus</taxon>
    </lineage>
</organism>
<dbReference type="Bgee" id="ENSCSAG00000018843">
    <property type="expression patterns" value="Expressed in Ammon's horn and 7 other cell types or tissues"/>
</dbReference>
<sequence length="38" mass="4295">FELAWGFLCRTKTSVLKALSVLSDLILMLEERSLTVPN</sequence>
<evidence type="ECO:0000313" key="1">
    <source>
        <dbReference type="Ensembl" id="ENSCSAP00000018362.1"/>
    </source>
</evidence>
<dbReference type="Proteomes" id="UP000029965">
    <property type="component" value="Chromosome 5"/>
</dbReference>
<evidence type="ECO:0000313" key="2">
    <source>
        <dbReference type="Proteomes" id="UP000029965"/>
    </source>
</evidence>
<reference evidence="1" key="2">
    <citation type="submission" date="2025-08" db="UniProtKB">
        <authorList>
            <consortium name="Ensembl"/>
        </authorList>
    </citation>
    <scope>IDENTIFICATION</scope>
</reference>
<reference evidence="1" key="3">
    <citation type="submission" date="2025-09" db="UniProtKB">
        <authorList>
            <consortium name="Ensembl"/>
        </authorList>
    </citation>
    <scope>IDENTIFICATION</scope>
</reference>
<dbReference type="Ensembl" id="ENSCSAT00000018933.1">
    <property type="protein sequence ID" value="ENSCSAP00000018362.1"/>
    <property type="gene ID" value="ENSCSAG00000018843.1"/>
</dbReference>
<keyword evidence="2" id="KW-1185">Reference proteome</keyword>
<accession>A0A0D9SBX3</accession>